<feature type="compositionally biased region" description="Polar residues" evidence="7">
    <location>
        <begin position="7"/>
        <end position="37"/>
    </location>
</feature>
<keyword evidence="3" id="KW-1003">Cell membrane</keyword>
<proteinExistence type="inferred from homology"/>
<evidence type="ECO:0000256" key="2">
    <source>
        <dbReference type="ARBA" id="ARBA00004514"/>
    </source>
</evidence>
<organism evidence="8 9">
    <name type="scientific">Morella rubra</name>
    <name type="common">Chinese bayberry</name>
    <dbReference type="NCBI Taxonomy" id="262757"/>
    <lineage>
        <taxon>Eukaryota</taxon>
        <taxon>Viridiplantae</taxon>
        <taxon>Streptophyta</taxon>
        <taxon>Embryophyta</taxon>
        <taxon>Tracheophyta</taxon>
        <taxon>Spermatophyta</taxon>
        <taxon>Magnoliopsida</taxon>
        <taxon>eudicotyledons</taxon>
        <taxon>Gunneridae</taxon>
        <taxon>Pentapetalae</taxon>
        <taxon>rosids</taxon>
        <taxon>fabids</taxon>
        <taxon>Fagales</taxon>
        <taxon>Myricaceae</taxon>
        <taxon>Morella</taxon>
    </lineage>
</organism>
<comment type="subcellular location">
    <subcellularLocation>
        <location evidence="1">Cell membrane</location>
    </subcellularLocation>
    <subcellularLocation>
        <location evidence="2">Cytoplasm</location>
        <location evidence="2">Cytosol</location>
    </subcellularLocation>
</comment>
<feature type="region of interest" description="Disordered" evidence="7">
    <location>
        <begin position="1"/>
        <end position="37"/>
    </location>
</feature>
<evidence type="ECO:0000256" key="4">
    <source>
        <dbReference type="ARBA" id="ARBA00022490"/>
    </source>
</evidence>
<keyword evidence="5" id="KW-0472">Membrane</keyword>
<dbReference type="AlphaFoldDB" id="A0A6A1WMZ6"/>
<dbReference type="GO" id="GO:0072659">
    <property type="term" value="P:protein localization to plasma membrane"/>
    <property type="evidence" value="ECO:0007669"/>
    <property type="project" value="TreeGrafter"/>
</dbReference>
<dbReference type="Pfam" id="PF09790">
    <property type="entry name" value="Hyccin"/>
    <property type="match status" value="1"/>
</dbReference>
<evidence type="ECO:0000256" key="7">
    <source>
        <dbReference type="SAM" id="MobiDB-lite"/>
    </source>
</evidence>
<keyword evidence="9" id="KW-1185">Reference proteome</keyword>
<reference evidence="8 9" key="1">
    <citation type="journal article" date="2019" name="Plant Biotechnol. J.">
        <title>The red bayberry genome and genetic basis of sex determination.</title>
        <authorList>
            <person name="Jia H.M."/>
            <person name="Jia H.J."/>
            <person name="Cai Q.L."/>
            <person name="Wang Y."/>
            <person name="Zhao H.B."/>
            <person name="Yang W.F."/>
            <person name="Wang G.Y."/>
            <person name="Li Y.H."/>
            <person name="Zhan D.L."/>
            <person name="Shen Y.T."/>
            <person name="Niu Q.F."/>
            <person name="Chang L."/>
            <person name="Qiu J."/>
            <person name="Zhao L."/>
            <person name="Xie H.B."/>
            <person name="Fu W.Y."/>
            <person name="Jin J."/>
            <person name="Li X.W."/>
            <person name="Jiao Y."/>
            <person name="Zhou C.C."/>
            <person name="Tu T."/>
            <person name="Chai C.Y."/>
            <person name="Gao J.L."/>
            <person name="Fan L.J."/>
            <person name="van de Weg E."/>
            <person name="Wang J.Y."/>
            <person name="Gao Z.S."/>
        </authorList>
    </citation>
    <scope>NUCLEOTIDE SEQUENCE [LARGE SCALE GENOMIC DNA]</scope>
    <source>
        <tissue evidence="8">Leaves</tissue>
    </source>
</reference>
<evidence type="ECO:0000313" key="8">
    <source>
        <dbReference type="EMBL" id="KAB1226652.1"/>
    </source>
</evidence>
<keyword evidence="4" id="KW-0963">Cytoplasm</keyword>
<comment type="similarity">
    <text evidence="6">Belongs to the Hyccin family.</text>
</comment>
<protein>
    <submittedName>
        <fullName evidence="8">Hyccin</fullName>
    </submittedName>
</protein>
<evidence type="ECO:0000256" key="3">
    <source>
        <dbReference type="ARBA" id="ARBA00022475"/>
    </source>
</evidence>
<dbReference type="GO" id="GO:0005829">
    <property type="term" value="C:cytosol"/>
    <property type="evidence" value="ECO:0007669"/>
    <property type="project" value="UniProtKB-SubCell"/>
</dbReference>
<comment type="caution">
    <text evidence="8">The sequence shown here is derived from an EMBL/GenBank/DDBJ whole genome shotgun (WGS) entry which is preliminary data.</text>
</comment>
<dbReference type="PANTHER" id="PTHR31220:SF10">
    <property type="entry name" value="HYCCIN"/>
    <property type="match status" value="1"/>
</dbReference>
<evidence type="ECO:0000256" key="6">
    <source>
        <dbReference type="ARBA" id="ARBA00034482"/>
    </source>
</evidence>
<gene>
    <name evidence="8" type="ORF">CJ030_MR1G008499</name>
</gene>
<evidence type="ECO:0000256" key="1">
    <source>
        <dbReference type="ARBA" id="ARBA00004236"/>
    </source>
</evidence>
<dbReference type="Proteomes" id="UP000516437">
    <property type="component" value="Chromosome 1"/>
</dbReference>
<accession>A0A6A1WMZ6</accession>
<dbReference type="PANTHER" id="PTHR31220">
    <property type="entry name" value="HYCCIN RELATED"/>
    <property type="match status" value="1"/>
</dbReference>
<dbReference type="InterPro" id="IPR018619">
    <property type="entry name" value="Hyccin"/>
</dbReference>
<dbReference type="OrthoDB" id="18937at2759"/>
<evidence type="ECO:0000313" key="9">
    <source>
        <dbReference type="Proteomes" id="UP000516437"/>
    </source>
</evidence>
<dbReference type="GO" id="GO:0046854">
    <property type="term" value="P:phosphatidylinositol phosphate biosynthetic process"/>
    <property type="evidence" value="ECO:0007669"/>
    <property type="project" value="TreeGrafter"/>
</dbReference>
<dbReference type="EMBL" id="RXIC02000019">
    <property type="protein sequence ID" value="KAB1226652.1"/>
    <property type="molecule type" value="Genomic_DNA"/>
</dbReference>
<sequence length="353" mass="38374">MSEDNPSETTTILTSEPSSPACTSESTPMVSSPADSLSKTQSAIQALSSILPSTPDLSLSTASSLLHDPDVASQISSLLRKPDSGAGDNDLCRWLYDTFQSGDSELQLVVLRFFPIIAGLYLSRIALRKHLAGFEAILLALYAHETTSRGGQPVAVNIPDLSHPSLYHETNTPIKNNATELNIAILSPTLEPYGTVRSTKRARIVGVGLELYFSKIFWMPVGSKIDFCEFCVVWAGQDGDACKESGCESSEQLWGGNGGSERVGKEGRIPLPWELLQPVLRILGHCLMGTRKHKELLDAALEACRNLYTRSVNDINPKAILATGSLLRLRKMAMETADDFDPTEIQKPDVLSI</sequence>
<name>A0A6A1WMZ6_9ROSI</name>
<dbReference type="GO" id="GO:0005886">
    <property type="term" value="C:plasma membrane"/>
    <property type="evidence" value="ECO:0007669"/>
    <property type="project" value="UniProtKB-SubCell"/>
</dbReference>
<evidence type="ECO:0000256" key="5">
    <source>
        <dbReference type="ARBA" id="ARBA00023136"/>
    </source>
</evidence>